<dbReference type="STRING" id="500610.SAMN02799615_01984"/>
<feature type="domain" description="Chorismatase FkbO/Hyg5-like N-terminal" evidence="1">
    <location>
        <begin position="69"/>
        <end position="191"/>
    </location>
</feature>
<keyword evidence="3" id="KW-1185">Reference proteome</keyword>
<dbReference type="EMBL" id="FONH01000005">
    <property type="protein sequence ID" value="SFE93049.1"/>
    <property type="molecule type" value="Genomic_DNA"/>
</dbReference>
<dbReference type="Pfam" id="PF21168">
    <property type="entry name" value="FkbO_Hyg5-like_N"/>
    <property type="match status" value="1"/>
</dbReference>
<dbReference type="InterPro" id="IPR035959">
    <property type="entry name" value="RutC-like_sf"/>
</dbReference>
<dbReference type="Proteomes" id="UP000199477">
    <property type="component" value="Unassembled WGS sequence"/>
</dbReference>
<evidence type="ECO:0000313" key="3">
    <source>
        <dbReference type="Proteomes" id="UP000199477"/>
    </source>
</evidence>
<dbReference type="Gene3D" id="3.30.1330.40">
    <property type="entry name" value="RutC-like"/>
    <property type="match status" value="1"/>
</dbReference>
<organism evidence="2 3">
    <name type="scientific">Dyella marensis</name>
    <dbReference type="NCBI Taxonomy" id="500610"/>
    <lineage>
        <taxon>Bacteria</taxon>
        <taxon>Pseudomonadati</taxon>
        <taxon>Pseudomonadota</taxon>
        <taxon>Gammaproteobacteria</taxon>
        <taxon>Lysobacterales</taxon>
        <taxon>Rhodanobacteraceae</taxon>
        <taxon>Dyella</taxon>
    </lineage>
</organism>
<evidence type="ECO:0000313" key="2">
    <source>
        <dbReference type="EMBL" id="SFE93049.1"/>
    </source>
</evidence>
<dbReference type="RefSeq" id="WP_026635374.1">
    <property type="nucleotide sequence ID" value="NZ_FONH01000005.1"/>
</dbReference>
<sequence>MVPGSESLPSAAPERRAPRISYRHEALAAVLAETGTLAALGFGTGAPLHDDPRYLAVPLEGMEAPTPLEVWQVDGEVESGREGPLRWSAGAGWLFAAIELDEGEYGGPRDAAETAYRRLREFIAHRPEHHVQRIWNYLGAINQGEDDAERYKLFCEGRAAGMGAFFREGFPAATAIGHHAGEQRLQVYLLACDQPGRRVENPRQVSAWRYPRQYGRTPPSFARAMSLPGQDVLAISGTAAVVGHSSAHEDDLDAQLAETLANLETLLAHAGMPSGFDTHSPLKGYVRHPADAPRVLDFLAARLPGVPVLLLHGDVCRRELLVEIDGWRYA</sequence>
<evidence type="ECO:0000259" key="1">
    <source>
        <dbReference type="Pfam" id="PF21168"/>
    </source>
</evidence>
<dbReference type="GO" id="GO:0016829">
    <property type="term" value="F:lyase activity"/>
    <property type="evidence" value="ECO:0007669"/>
    <property type="project" value="UniProtKB-KW"/>
</dbReference>
<accession>A0A1I2EJW4</accession>
<name>A0A1I2EJW4_9GAMM</name>
<dbReference type="InterPro" id="IPR049368">
    <property type="entry name" value="FkbO_Hyg5-like_N"/>
</dbReference>
<proteinExistence type="predicted"/>
<reference evidence="3" key="1">
    <citation type="submission" date="2016-10" db="EMBL/GenBank/DDBJ databases">
        <authorList>
            <person name="Varghese N."/>
            <person name="Submissions S."/>
        </authorList>
    </citation>
    <scope>NUCLEOTIDE SEQUENCE [LARGE SCALE GENOMIC DNA]</scope>
    <source>
        <strain evidence="3">UNC178MFTsu3.1</strain>
    </source>
</reference>
<keyword evidence="2" id="KW-0456">Lyase</keyword>
<protein>
    <submittedName>
        <fullName evidence="2">Chorismate lyase / 3-hydroxybenzoate synthase</fullName>
    </submittedName>
</protein>
<dbReference type="SUPFAM" id="SSF55298">
    <property type="entry name" value="YjgF-like"/>
    <property type="match status" value="1"/>
</dbReference>
<dbReference type="AlphaFoldDB" id="A0A1I2EJW4"/>
<gene>
    <name evidence="2" type="ORF">SAMN02799615_01984</name>
</gene>